<dbReference type="PANTHER" id="PTHR31676">
    <property type="entry name" value="T31J12.3 PROTEIN-RELATED"/>
    <property type="match status" value="1"/>
</dbReference>
<sequence length="280" mass="30477">MGTIKINRITSPFASADSEPSAYDVLREYEFPVGILPKGVTGYELNAETGELIFGCDLALFVGIGSAVFPIDNFDQYPQCGCGFDCNQLNGLLIYFLPNNNKQTKYMYQADRIQSLSSTSMGLLCIIFLLLVSSGARGDNSETAYEVLQEYGFPIGILPKGVLGYTIDRTTGKFSVYLEDTCSFSIESYDLKYKPTITGVITKGKISDLSGISVKVLILWLNIVEVTRQGDELRLSVGIASADFPVSSFAERPTCGCGFDCFTATANNLRFTPNVLSSSS</sequence>
<evidence type="ECO:0008006" key="3">
    <source>
        <dbReference type="Google" id="ProtNLM"/>
    </source>
</evidence>
<dbReference type="InterPro" id="IPR007493">
    <property type="entry name" value="DUF538"/>
</dbReference>
<dbReference type="Pfam" id="PF04398">
    <property type="entry name" value="DUF538"/>
    <property type="match status" value="2"/>
</dbReference>
<dbReference type="Gene3D" id="2.30.240.10">
    <property type="entry name" value="At5g01610-like"/>
    <property type="match status" value="2"/>
</dbReference>
<reference evidence="1 2" key="1">
    <citation type="submission" date="2024-05" db="EMBL/GenBank/DDBJ databases">
        <title>Haplotype-resolved chromosome-level genome assembly of Huyou (Citrus changshanensis).</title>
        <authorList>
            <person name="Miao C."/>
            <person name="Chen W."/>
            <person name="Wu Y."/>
            <person name="Wang L."/>
            <person name="Zhao S."/>
            <person name="Grierson D."/>
            <person name="Xu C."/>
            <person name="Chen K."/>
        </authorList>
    </citation>
    <scope>NUCLEOTIDE SEQUENCE [LARGE SCALE GENOMIC DNA]</scope>
    <source>
        <strain evidence="1">01-14</strain>
        <tissue evidence="1">Leaf</tissue>
    </source>
</reference>
<dbReference type="Proteomes" id="UP001428341">
    <property type="component" value="Unassembled WGS sequence"/>
</dbReference>
<keyword evidence="2" id="KW-1185">Reference proteome</keyword>
<dbReference type="EMBL" id="JBCGBO010000005">
    <property type="protein sequence ID" value="KAK9201889.1"/>
    <property type="molecule type" value="Genomic_DNA"/>
</dbReference>
<accession>A0AAP0QP80</accession>
<comment type="caution">
    <text evidence="1">The sequence shown here is derived from an EMBL/GenBank/DDBJ whole genome shotgun (WGS) entry which is preliminary data.</text>
</comment>
<evidence type="ECO:0000313" key="1">
    <source>
        <dbReference type="EMBL" id="KAK9201889.1"/>
    </source>
</evidence>
<dbReference type="SUPFAM" id="SSF141562">
    <property type="entry name" value="At5g01610-like"/>
    <property type="match status" value="2"/>
</dbReference>
<evidence type="ECO:0000313" key="2">
    <source>
        <dbReference type="Proteomes" id="UP001428341"/>
    </source>
</evidence>
<protein>
    <recommendedName>
        <fullName evidence="3">DUF538 family protein</fullName>
    </recommendedName>
</protein>
<dbReference type="PANTHER" id="PTHR31676:SF173">
    <property type="entry name" value="DUF538 DOMAIN-CONTAINING PROTEIN"/>
    <property type="match status" value="1"/>
</dbReference>
<name>A0AAP0QP80_9ROSI</name>
<proteinExistence type="predicted"/>
<dbReference type="AlphaFoldDB" id="A0AAP0QP80"/>
<dbReference type="InterPro" id="IPR036758">
    <property type="entry name" value="At5g01610-like"/>
</dbReference>
<organism evidence="1 2">
    <name type="scientific">Citrus x changshan-huyou</name>
    <dbReference type="NCBI Taxonomy" id="2935761"/>
    <lineage>
        <taxon>Eukaryota</taxon>
        <taxon>Viridiplantae</taxon>
        <taxon>Streptophyta</taxon>
        <taxon>Embryophyta</taxon>
        <taxon>Tracheophyta</taxon>
        <taxon>Spermatophyta</taxon>
        <taxon>Magnoliopsida</taxon>
        <taxon>eudicotyledons</taxon>
        <taxon>Gunneridae</taxon>
        <taxon>Pentapetalae</taxon>
        <taxon>rosids</taxon>
        <taxon>malvids</taxon>
        <taxon>Sapindales</taxon>
        <taxon>Rutaceae</taxon>
        <taxon>Aurantioideae</taxon>
        <taxon>Citrus</taxon>
    </lineage>
</organism>
<gene>
    <name evidence="1" type="ORF">WN944_017097</name>
</gene>